<gene>
    <name evidence="1" type="ORF">E0H58_11700</name>
</gene>
<name>A0ABY2A8B3_9ACTN</name>
<keyword evidence="2" id="KW-1185">Reference proteome</keyword>
<protein>
    <submittedName>
        <fullName evidence="1">Uncharacterized protein</fullName>
    </submittedName>
</protein>
<evidence type="ECO:0000313" key="1">
    <source>
        <dbReference type="EMBL" id="TCC24859.1"/>
    </source>
</evidence>
<organism evidence="1 2">
    <name type="scientific">Kribbella speibonae</name>
    <dbReference type="NCBI Taxonomy" id="1572660"/>
    <lineage>
        <taxon>Bacteria</taxon>
        <taxon>Bacillati</taxon>
        <taxon>Actinomycetota</taxon>
        <taxon>Actinomycetes</taxon>
        <taxon>Propionibacteriales</taxon>
        <taxon>Kribbellaceae</taxon>
        <taxon>Kribbella</taxon>
    </lineage>
</organism>
<accession>A0ABY2A8B3</accession>
<dbReference type="Proteomes" id="UP000292385">
    <property type="component" value="Unassembled WGS sequence"/>
</dbReference>
<proteinExistence type="predicted"/>
<dbReference type="EMBL" id="SJJY01000002">
    <property type="protein sequence ID" value="TCC24859.1"/>
    <property type="molecule type" value="Genomic_DNA"/>
</dbReference>
<evidence type="ECO:0000313" key="2">
    <source>
        <dbReference type="Proteomes" id="UP000292385"/>
    </source>
</evidence>
<sequence length="144" mass="15574">MEPISVAAVTSLLVTYGRHLLGVAGAVVDDGVAERLRALWERVRARFAGDQQADGALARLAEQPDNERRQAAVEDHLDEFMRADPEFVAALTDLLAQLAPQLQGTVEVNDAGIAAFNSTVTLKGKNVAGRDLHISAEHEKPPRR</sequence>
<comment type="caution">
    <text evidence="1">The sequence shown here is derived from an EMBL/GenBank/DDBJ whole genome shotgun (WGS) entry which is preliminary data.</text>
</comment>
<reference evidence="1 2" key="1">
    <citation type="submission" date="2019-02" db="EMBL/GenBank/DDBJ databases">
        <title>Kribbella capetownensis sp. nov. and Kribbella speibonae sp. nov., isolated from soil.</title>
        <authorList>
            <person name="Curtis S.M."/>
            <person name="Norton I."/>
            <person name="Everest G.J."/>
            <person name="Meyers P.R."/>
        </authorList>
    </citation>
    <scope>NUCLEOTIDE SEQUENCE [LARGE SCALE GENOMIC DNA]</scope>
    <source>
        <strain evidence="1 2">SK5</strain>
    </source>
</reference>